<reference evidence="1" key="3">
    <citation type="submission" date="2022-06" db="UniProtKB">
        <authorList>
            <consortium name="EnsemblPlants"/>
        </authorList>
    </citation>
    <scope>IDENTIFICATION</scope>
</reference>
<protein>
    <submittedName>
        <fullName evidence="1">Uncharacterized protein</fullName>
    </submittedName>
</protein>
<dbReference type="AlphaFoldDB" id="A0A8R7UXL9"/>
<dbReference type="Gramene" id="TuG1812G0700000591.01.T01">
    <property type="protein sequence ID" value="TuG1812G0700000591.01.T01.cds368090"/>
    <property type="gene ID" value="TuG1812G0700000591.01"/>
</dbReference>
<evidence type="ECO:0000313" key="2">
    <source>
        <dbReference type="Proteomes" id="UP000015106"/>
    </source>
</evidence>
<proteinExistence type="predicted"/>
<reference evidence="1" key="2">
    <citation type="submission" date="2018-03" db="EMBL/GenBank/DDBJ databases">
        <title>The Triticum urartu genome reveals the dynamic nature of wheat genome evolution.</title>
        <authorList>
            <person name="Ling H."/>
            <person name="Ma B."/>
            <person name="Shi X."/>
            <person name="Liu H."/>
            <person name="Dong L."/>
            <person name="Sun H."/>
            <person name="Cao Y."/>
            <person name="Gao Q."/>
            <person name="Zheng S."/>
            <person name="Li Y."/>
            <person name="Yu Y."/>
            <person name="Du H."/>
            <person name="Qi M."/>
            <person name="Li Y."/>
            <person name="Yu H."/>
            <person name="Cui Y."/>
            <person name="Wang N."/>
            <person name="Chen C."/>
            <person name="Wu H."/>
            <person name="Zhao Y."/>
            <person name="Zhang J."/>
            <person name="Li Y."/>
            <person name="Zhou W."/>
            <person name="Zhang B."/>
            <person name="Hu W."/>
            <person name="Eijk M."/>
            <person name="Tang J."/>
            <person name="Witsenboer H."/>
            <person name="Zhao S."/>
            <person name="Li Z."/>
            <person name="Zhang A."/>
            <person name="Wang D."/>
            <person name="Liang C."/>
        </authorList>
    </citation>
    <scope>NUCLEOTIDE SEQUENCE [LARGE SCALE GENOMIC DNA]</scope>
    <source>
        <strain evidence="1">cv. G1812</strain>
    </source>
</reference>
<reference evidence="2" key="1">
    <citation type="journal article" date="2013" name="Nature">
        <title>Draft genome of the wheat A-genome progenitor Triticum urartu.</title>
        <authorList>
            <person name="Ling H.Q."/>
            <person name="Zhao S."/>
            <person name="Liu D."/>
            <person name="Wang J."/>
            <person name="Sun H."/>
            <person name="Zhang C."/>
            <person name="Fan H."/>
            <person name="Li D."/>
            <person name="Dong L."/>
            <person name="Tao Y."/>
            <person name="Gao C."/>
            <person name="Wu H."/>
            <person name="Li Y."/>
            <person name="Cui Y."/>
            <person name="Guo X."/>
            <person name="Zheng S."/>
            <person name="Wang B."/>
            <person name="Yu K."/>
            <person name="Liang Q."/>
            <person name="Yang W."/>
            <person name="Lou X."/>
            <person name="Chen J."/>
            <person name="Feng M."/>
            <person name="Jian J."/>
            <person name="Zhang X."/>
            <person name="Luo G."/>
            <person name="Jiang Y."/>
            <person name="Liu J."/>
            <person name="Wang Z."/>
            <person name="Sha Y."/>
            <person name="Zhang B."/>
            <person name="Wu H."/>
            <person name="Tang D."/>
            <person name="Shen Q."/>
            <person name="Xue P."/>
            <person name="Zou S."/>
            <person name="Wang X."/>
            <person name="Liu X."/>
            <person name="Wang F."/>
            <person name="Yang Y."/>
            <person name="An X."/>
            <person name="Dong Z."/>
            <person name="Zhang K."/>
            <person name="Zhang X."/>
            <person name="Luo M.C."/>
            <person name="Dvorak J."/>
            <person name="Tong Y."/>
            <person name="Wang J."/>
            <person name="Yang H."/>
            <person name="Li Z."/>
            <person name="Wang D."/>
            <person name="Zhang A."/>
            <person name="Wang J."/>
        </authorList>
    </citation>
    <scope>NUCLEOTIDE SEQUENCE</scope>
    <source>
        <strain evidence="2">cv. G1812</strain>
    </source>
</reference>
<name>A0A8R7UXL9_TRIUA</name>
<dbReference type="EnsemblPlants" id="TuG1812G0700000591.01.T01">
    <property type="protein sequence ID" value="TuG1812G0700000591.01.T01.cds368090"/>
    <property type="gene ID" value="TuG1812G0700000591.01"/>
</dbReference>
<dbReference type="Proteomes" id="UP000015106">
    <property type="component" value="Chromosome 7"/>
</dbReference>
<sequence length="45" mass="5600">MLLRWVILPYWIIRFLYRNIRTVQFVGNLKYVKFKISLGCFLTEF</sequence>
<evidence type="ECO:0000313" key="1">
    <source>
        <dbReference type="EnsemblPlants" id="TuG1812G0700000591.01.T01.cds368090"/>
    </source>
</evidence>
<organism evidence="1 2">
    <name type="scientific">Triticum urartu</name>
    <name type="common">Red wild einkorn</name>
    <name type="synonym">Crithodium urartu</name>
    <dbReference type="NCBI Taxonomy" id="4572"/>
    <lineage>
        <taxon>Eukaryota</taxon>
        <taxon>Viridiplantae</taxon>
        <taxon>Streptophyta</taxon>
        <taxon>Embryophyta</taxon>
        <taxon>Tracheophyta</taxon>
        <taxon>Spermatophyta</taxon>
        <taxon>Magnoliopsida</taxon>
        <taxon>Liliopsida</taxon>
        <taxon>Poales</taxon>
        <taxon>Poaceae</taxon>
        <taxon>BOP clade</taxon>
        <taxon>Pooideae</taxon>
        <taxon>Triticodae</taxon>
        <taxon>Triticeae</taxon>
        <taxon>Triticinae</taxon>
        <taxon>Triticum</taxon>
    </lineage>
</organism>
<keyword evidence="2" id="KW-1185">Reference proteome</keyword>
<accession>A0A8R7UXL9</accession>